<dbReference type="PROSITE" id="PS50088">
    <property type="entry name" value="ANK_REPEAT"/>
    <property type="match status" value="3"/>
</dbReference>
<dbReference type="Gene3D" id="1.25.40.20">
    <property type="entry name" value="Ankyrin repeat-containing domain"/>
    <property type="match status" value="1"/>
</dbReference>
<dbReference type="InterPro" id="IPR002110">
    <property type="entry name" value="Ankyrin_rpt"/>
</dbReference>
<dbReference type="PROSITE" id="PS50297">
    <property type="entry name" value="ANK_REP_REGION"/>
    <property type="match status" value="3"/>
</dbReference>
<feature type="repeat" description="ANK" evidence="3">
    <location>
        <begin position="130"/>
        <end position="162"/>
    </location>
</feature>
<dbReference type="Proteomes" id="UP000465266">
    <property type="component" value="Unassembled WGS sequence"/>
</dbReference>
<reference evidence="4 5" key="1">
    <citation type="submission" date="2020-01" db="EMBL/GenBank/DDBJ databases">
        <title>Draft genome sequence of Aspergillus udagawae IFM 53868.</title>
        <authorList>
            <person name="Takahashi H."/>
            <person name="Yaguchi T."/>
        </authorList>
    </citation>
    <scope>NUCLEOTIDE SEQUENCE [LARGE SCALE GENOMIC DNA]</scope>
    <source>
        <strain evidence="4 5">IFM 53868</strain>
    </source>
</reference>
<evidence type="ECO:0000313" key="4">
    <source>
        <dbReference type="EMBL" id="GFF87620.1"/>
    </source>
</evidence>
<organism evidence="4 5">
    <name type="scientific">Aspergillus udagawae</name>
    <dbReference type="NCBI Taxonomy" id="91492"/>
    <lineage>
        <taxon>Eukaryota</taxon>
        <taxon>Fungi</taxon>
        <taxon>Dikarya</taxon>
        <taxon>Ascomycota</taxon>
        <taxon>Pezizomycotina</taxon>
        <taxon>Eurotiomycetes</taxon>
        <taxon>Eurotiomycetidae</taxon>
        <taxon>Eurotiales</taxon>
        <taxon>Aspergillaceae</taxon>
        <taxon>Aspergillus</taxon>
        <taxon>Aspergillus subgen. Fumigati</taxon>
    </lineage>
</organism>
<dbReference type="SMART" id="SM00248">
    <property type="entry name" value="ANK"/>
    <property type="match status" value="5"/>
</dbReference>
<gene>
    <name evidence="4" type="ORF">IFM53868_05206</name>
</gene>
<keyword evidence="2 3" id="KW-0040">ANK repeat</keyword>
<dbReference type="SUPFAM" id="SSF48403">
    <property type="entry name" value="Ankyrin repeat"/>
    <property type="match status" value="1"/>
</dbReference>
<proteinExistence type="predicted"/>
<keyword evidence="1" id="KW-0677">Repeat</keyword>
<dbReference type="EMBL" id="BLKG01000051">
    <property type="protein sequence ID" value="GFF87620.1"/>
    <property type="molecule type" value="Genomic_DNA"/>
</dbReference>
<protein>
    <submittedName>
        <fullName evidence="4">Serine/threonine-protein phosphatase 6 regulatory ankyrin repeat subunit A</fullName>
    </submittedName>
</protein>
<feature type="repeat" description="ANK" evidence="3">
    <location>
        <begin position="97"/>
        <end position="129"/>
    </location>
</feature>
<dbReference type="PANTHER" id="PTHR24171">
    <property type="entry name" value="ANKYRIN REPEAT DOMAIN-CONTAINING PROTEIN 39-RELATED"/>
    <property type="match status" value="1"/>
</dbReference>
<dbReference type="Pfam" id="PF12796">
    <property type="entry name" value="Ank_2"/>
    <property type="match status" value="2"/>
</dbReference>
<evidence type="ECO:0000256" key="2">
    <source>
        <dbReference type="ARBA" id="ARBA00023043"/>
    </source>
</evidence>
<evidence type="ECO:0000256" key="1">
    <source>
        <dbReference type="ARBA" id="ARBA00022737"/>
    </source>
</evidence>
<keyword evidence="5" id="KW-1185">Reference proteome</keyword>
<evidence type="ECO:0000313" key="5">
    <source>
        <dbReference type="Proteomes" id="UP000465266"/>
    </source>
</evidence>
<accession>A0ABQ1AT82</accession>
<name>A0ABQ1AT82_9EURO</name>
<feature type="repeat" description="ANK" evidence="3">
    <location>
        <begin position="163"/>
        <end position="195"/>
    </location>
</feature>
<evidence type="ECO:0000256" key="3">
    <source>
        <dbReference type="PROSITE-ProRule" id="PRU00023"/>
    </source>
</evidence>
<dbReference type="InterPro" id="IPR036770">
    <property type="entry name" value="Ankyrin_rpt-contain_sf"/>
</dbReference>
<comment type="caution">
    <text evidence="4">The sequence shown here is derived from an EMBL/GenBank/DDBJ whole genome shotgun (WGS) entry which is preliminary data.</text>
</comment>
<sequence length="232" mass="25919">MERDTAVDRGDLFRQGAMMWSAEHGRELLLELLLGKSEDVQSTDQAALRKMLAETSKGPQSTNQSNRSLLWAAKHGHLYAAKLLPRTSTDIDAKDSLGYTAILWAAREGHIKIAQMLVDQGADIHARTVYGETPLWWAARNGHETLVLFLLDVGADIESRDKFGLTPLAWAVENRHEPVVRVLVDWGANIWTSDKSGQTPHSRSGGTKMRALLLKGERHYRLRGRRAACTED</sequence>